<dbReference type="RefSeq" id="WP_212673748.1">
    <property type="nucleotide sequence ID" value="NZ_JAGSPJ010000001.1"/>
</dbReference>
<proteinExistence type="predicted"/>
<evidence type="ECO:0000313" key="1">
    <source>
        <dbReference type="EMBL" id="MBR7798583.1"/>
    </source>
</evidence>
<sequence>MDCYIYYKAPEASSRQVQVCVQRLFRYLLDHHAVMNNAPLQMPILQRRPESEHGVQTWMEVYRNIPENFAHLAQDAAIASGIIEFLVGDRRLEYFIDADGN</sequence>
<organism evidence="1 2">
    <name type="scientific">Undibacterium fentianense</name>
    <dbReference type="NCBI Taxonomy" id="2828728"/>
    <lineage>
        <taxon>Bacteria</taxon>
        <taxon>Pseudomonadati</taxon>
        <taxon>Pseudomonadota</taxon>
        <taxon>Betaproteobacteria</taxon>
        <taxon>Burkholderiales</taxon>
        <taxon>Oxalobacteraceae</taxon>
        <taxon>Undibacterium</taxon>
    </lineage>
</organism>
<keyword evidence="2" id="KW-1185">Reference proteome</keyword>
<dbReference type="Proteomes" id="UP000678545">
    <property type="component" value="Unassembled WGS sequence"/>
</dbReference>
<gene>
    <name evidence="1" type="ORF">KDM90_00980</name>
</gene>
<dbReference type="AlphaFoldDB" id="A0A941E2P0"/>
<dbReference type="InterPro" id="IPR032556">
    <property type="entry name" value="DUF4936"/>
</dbReference>
<reference evidence="1" key="1">
    <citation type="submission" date="2021-04" db="EMBL/GenBank/DDBJ databases">
        <title>novel species isolated from subtropical streams in China.</title>
        <authorList>
            <person name="Lu H."/>
        </authorList>
    </citation>
    <scope>NUCLEOTIDE SEQUENCE</scope>
    <source>
        <strain evidence="1">FT137W</strain>
    </source>
</reference>
<protein>
    <submittedName>
        <fullName evidence="1">DUF4936 family protein</fullName>
    </submittedName>
</protein>
<name>A0A941E2P0_9BURK</name>
<evidence type="ECO:0000313" key="2">
    <source>
        <dbReference type="Proteomes" id="UP000678545"/>
    </source>
</evidence>
<comment type="caution">
    <text evidence="1">The sequence shown here is derived from an EMBL/GenBank/DDBJ whole genome shotgun (WGS) entry which is preliminary data.</text>
</comment>
<accession>A0A941E2P0</accession>
<dbReference type="EMBL" id="JAGSPJ010000001">
    <property type="protein sequence ID" value="MBR7798583.1"/>
    <property type="molecule type" value="Genomic_DNA"/>
</dbReference>
<dbReference type="Pfam" id="PF16290">
    <property type="entry name" value="DUF4936"/>
    <property type="match status" value="1"/>
</dbReference>